<name>A0A1L9VCQ4_ASPGL</name>
<keyword evidence="3" id="KW-1185">Reference proteome</keyword>
<protein>
    <submittedName>
        <fullName evidence="2">Uncharacterized protein</fullName>
    </submittedName>
</protein>
<sequence>MCNYTYHHDPTCGHITSFNIDTCTPFTSSLRMAESDSDQQPASCTKTVHSHDLVSPTSPSLCFQCEQEWMERAKKRVKAMALGETLLDKYDEEQPVFVQLEGLDCPPKVGMTFTFSAPKGKEKKLIGLGIAMDGGVQSDDDAETDIFIDAGVDYFISGDESDYEDAYEHDTDEDGESCSTNSPFASQNSSFFEQRQYFDFDFDYENSPIPEEYVHISAVDDESSGDDDIELVYLDYPNATPDHGKLLHDLDSSSDSFENVEYFDLCPASSHPETSFLDPGDEENMQLVSGTPRSPRTKEFKEIEESVDNVAPSVTGLLGRVYNGFPEILPRVTVMGRLELLGLA</sequence>
<dbReference type="GeneID" id="34458338"/>
<dbReference type="Proteomes" id="UP000184300">
    <property type="component" value="Unassembled WGS sequence"/>
</dbReference>
<proteinExistence type="predicted"/>
<evidence type="ECO:0000256" key="1">
    <source>
        <dbReference type="SAM" id="MobiDB-lite"/>
    </source>
</evidence>
<organism evidence="2 3">
    <name type="scientific">Aspergillus glaucus CBS 516.65</name>
    <dbReference type="NCBI Taxonomy" id="1160497"/>
    <lineage>
        <taxon>Eukaryota</taxon>
        <taxon>Fungi</taxon>
        <taxon>Dikarya</taxon>
        <taxon>Ascomycota</taxon>
        <taxon>Pezizomycotina</taxon>
        <taxon>Eurotiomycetes</taxon>
        <taxon>Eurotiomycetidae</taxon>
        <taxon>Eurotiales</taxon>
        <taxon>Aspergillaceae</taxon>
        <taxon>Aspergillus</taxon>
        <taxon>Aspergillus subgen. Aspergillus</taxon>
    </lineage>
</organism>
<dbReference type="OrthoDB" id="4511119at2759"/>
<feature type="compositionally biased region" description="Acidic residues" evidence="1">
    <location>
        <begin position="163"/>
        <end position="176"/>
    </location>
</feature>
<reference evidence="3" key="1">
    <citation type="journal article" date="2017" name="Genome Biol.">
        <title>Comparative genomics reveals high biological diversity and specific adaptations in the industrially and medically important fungal genus Aspergillus.</title>
        <authorList>
            <person name="de Vries R.P."/>
            <person name="Riley R."/>
            <person name="Wiebenga A."/>
            <person name="Aguilar-Osorio G."/>
            <person name="Amillis S."/>
            <person name="Uchima C.A."/>
            <person name="Anderluh G."/>
            <person name="Asadollahi M."/>
            <person name="Askin M."/>
            <person name="Barry K."/>
            <person name="Battaglia E."/>
            <person name="Bayram O."/>
            <person name="Benocci T."/>
            <person name="Braus-Stromeyer S.A."/>
            <person name="Caldana C."/>
            <person name="Canovas D."/>
            <person name="Cerqueira G.C."/>
            <person name="Chen F."/>
            <person name="Chen W."/>
            <person name="Choi C."/>
            <person name="Clum A."/>
            <person name="Dos Santos R.A."/>
            <person name="Damasio A.R."/>
            <person name="Diallinas G."/>
            <person name="Emri T."/>
            <person name="Fekete E."/>
            <person name="Flipphi M."/>
            <person name="Freyberg S."/>
            <person name="Gallo A."/>
            <person name="Gournas C."/>
            <person name="Habgood R."/>
            <person name="Hainaut M."/>
            <person name="Harispe M.L."/>
            <person name="Henrissat B."/>
            <person name="Hilden K.S."/>
            <person name="Hope R."/>
            <person name="Hossain A."/>
            <person name="Karabika E."/>
            <person name="Karaffa L."/>
            <person name="Karanyi Z."/>
            <person name="Krasevec N."/>
            <person name="Kuo A."/>
            <person name="Kusch H."/>
            <person name="LaButti K."/>
            <person name="Lagendijk E.L."/>
            <person name="Lapidus A."/>
            <person name="Levasseur A."/>
            <person name="Lindquist E."/>
            <person name="Lipzen A."/>
            <person name="Logrieco A.F."/>
            <person name="MacCabe A."/>
            <person name="Maekelae M.R."/>
            <person name="Malavazi I."/>
            <person name="Melin P."/>
            <person name="Meyer V."/>
            <person name="Mielnichuk N."/>
            <person name="Miskei M."/>
            <person name="Molnar A.P."/>
            <person name="Mule G."/>
            <person name="Ngan C.Y."/>
            <person name="Orejas M."/>
            <person name="Orosz E."/>
            <person name="Ouedraogo J.P."/>
            <person name="Overkamp K.M."/>
            <person name="Park H.-S."/>
            <person name="Perrone G."/>
            <person name="Piumi F."/>
            <person name="Punt P.J."/>
            <person name="Ram A.F."/>
            <person name="Ramon A."/>
            <person name="Rauscher S."/>
            <person name="Record E."/>
            <person name="Riano-Pachon D.M."/>
            <person name="Robert V."/>
            <person name="Roehrig J."/>
            <person name="Ruller R."/>
            <person name="Salamov A."/>
            <person name="Salih N.S."/>
            <person name="Samson R.A."/>
            <person name="Sandor E."/>
            <person name="Sanguinetti M."/>
            <person name="Schuetze T."/>
            <person name="Sepcic K."/>
            <person name="Shelest E."/>
            <person name="Sherlock G."/>
            <person name="Sophianopoulou V."/>
            <person name="Squina F.M."/>
            <person name="Sun H."/>
            <person name="Susca A."/>
            <person name="Todd R.B."/>
            <person name="Tsang A."/>
            <person name="Unkles S.E."/>
            <person name="van de Wiele N."/>
            <person name="van Rossen-Uffink D."/>
            <person name="Oliveira J.V."/>
            <person name="Vesth T.C."/>
            <person name="Visser J."/>
            <person name="Yu J.-H."/>
            <person name="Zhou M."/>
            <person name="Andersen M.R."/>
            <person name="Archer D.B."/>
            <person name="Baker S.E."/>
            <person name="Benoit I."/>
            <person name="Brakhage A.A."/>
            <person name="Braus G.H."/>
            <person name="Fischer R."/>
            <person name="Frisvad J.C."/>
            <person name="Goldman G.H."/>
            <person name="Houbraken J."/>
            <person name="Oakley B."/>
            <person name="Pocsi I."/>
            <person name="Scazzocchio C."/>
            <person name="Seiboth B."/>
            <person name="vanKuyk P.A."/>
            <person name="Wortman J."/>
            <person name="Dyer P.S."/>
            <person name="Grigoriev I.V."/>
        </authorList>
    </citation>
    <scope>NUCLEOTIDE SEQUENCE [LARGE SCALE GENOMIC DNA]</scope>
    <source>
        <strain evidence="3">CBS 516.65</strain>
    </source>
</reference>
<evidence type="ECO:0000313" key="2">
    <source>
        <dbReference type="EMBL" id="OJJ81696.1"/>
    </source>
</evidence>
<evidence type="ECO:0000313" key="3">
    <source>
        <dbReference type="Proteomes" id="UP000184300"/>
    </source>
</evidence>
<dbReference type="RefSeq" id="XP_022398394.1">
    <property type="nucleotide sequence ID" value="XM_022542077.1"/>
</dbReference>
<feature type="region of interest" description="Disordered" evidence="1">
    <location>
        <begin position="163"/>
        <end position="185"/>
    </location>
</feature>
<dbReference type="EMBL" id="KV878905">
    <property type="protein sequence ID" value="OJJ81696.1"/>
    <property type="molecule type" value="Genomic_DNA"/>
</dbReference>
<dbReference type="VEuPathDB" id="FungiDB:ASPGLDRAFT_1497906"/>
<gene>
    <name evidence="2" type="ORF">ASPGLDRAFT_1497906</name>
</gene>
<dbReference type="AlphaFoldDB" id="A0A1L9VCQ4"/>
<accession>A0A1L9VCQ4</accession>